<evidence type="ECO:0000256" key="1">
    <source>
        <dbReference type="ARBA" id="ARBA00023015"/>
    </source>
</evidence>
<keyword evidence="2" id="KW-0238">DNA-binding</keyword>
<name>A0ABP7E3Z6_9ACTN</name>
<dbReference type="InterPro" id="IPR036388">
    <property type="entry name" value="WH-like_DNA-bd_sf"/>
</dbReference>
<keyword evidence="6" id="KW-1185">Reference proteome</keyword>
<evidence type="ECO:0000313" key="5">
    <source>
        <dbReference type="EMBL" id="GAA3713093.1"/>
    </source>
</evidence>
<feature type="domain" description="HTH hxlR-type" evidence="4">
    <location>
        <begin position="20"/>
        <end position="118"/>
    </location>
</feature>
<dbReference type="PANTHER" id="PTHR33204">
    <property type="entry name" value="TRANSCRIPTIONAL REGULATOR, MARR FAMILY"/>
    <property type="match status" value="1"/>
</dbReference>
<dbReference type="Gene3D" id="1.10.10.10">
    <property type="entry name" value="Winged helix-like DNA-binding domain superfamily/Winged helix DNA-binding domain"/>
    <property type="match status" value="1"/>
</dbReference>
<keyword evidence="3" id="KW-0804">Transcription</keyword>
<dbReference type="InterPro" id="IPR036390">
    <property type="entry name" value="WH_DNA-bd_sf"/>
</dbReference>
<dbReference type="SUPFAM" id="SSF46785">
    <property type="entry name" value="Winged helix' DNA-binding domain"/>
    <property type="match status" value="1"/>
</dbReference>
<evidence type="ECO:0000259" key="4">
    <source>
        <dbReference type="PROSITE" id="PS51118"/>
    </source>
</evidence>
<evidence type="ECO:0000313" key="6">
    <source>
        <dbReference type="Proteomes" id="UP001499884"/>
    </source>
</evidence>
<reference evidence="6" key="1">
    <citation type="journal article" date="2019" name="Int. J. Syst. Evol. Microbiol.">
        <title>The Global Catalogue of Microorganisms (GCM) 10K type strain sequencing project: providing services to taxonomists for standard genome sequencing and annotation.</title>
        <authorList>
            <consortium name="The Broad Institute Genomics Platform"/>
            <consortium name="The Broad Institute Genome Sequencing Center for Infectious Disease"/>
            <person name="Wu L."/>
            <person name="Ma J."/>
        </authorList>
    </citation>
    <scope>NUCLEOTIDE SEQUENCE [LARGE SCALE GENOMIC DNA]</scope>
    <source>
        <strain evidence="6">JCM 30846</strain>
    </source>
</reference>
<dbReference type="Pfam" id="PF01638">
    <property type="entry name" value="HxlR"/>
    <property type="match status" value="1"/>
</dbReference>
<proteinExistence type="predicted"/>
<dbReference type="Proteomes" id="UP001499884">
    <property type="component" value="Unassembled WGS sequence"/>
</dbReference>
<dbReference type="RefSeq" id="WP_345641297.1">
    <property type="nucleotide sequence ID" value="NZ_BAABEP010000003.1"/>
</dbReference>
<gene>
    <name evidence="5" type="ORF">GCM10023082_08570</name>
</gene>
<evidence type="ECO:0000256" key="2">
    <source>
        <dbReference type="ARBA" id="ARBA00023125"/>
    </source>
</evidence>
<dbReference type="EMBL" id="BAABEP010000003">
    <property type="protein sequence ID" value="GAA3713093.1"/>
    <property type="molecule type" value="Genomic_DNA"/>
</dbReference>
<organism evidence="5 6">
    <name type="scientific">Streptomyces tremellae</name>
    <dbReference type="NCBI Taxonomy" id="1124239"/>
    <lineage>
        <taxon>Bacteria</taxon>
        <taxon>Bacillati</taxon>
        <taxon>Actinomycetota</taxon>
        <taxon>Actinomycetes</taxon>
        <taxon>Kitasatosporales</taxon>
        <taxon>Streptomycetaceae</taxon>
        <taxon>Streptomyces</taxon>
    </lineage>
</organism>
<protein>
    <submittedName>
        <fullName evidence="5">Helix-turn-helix domain-containing protein</fullName>
    </submittedName>
</protein>
<sequence length="130" mass="13816">MAVACTTGSHADHDVYAALCPCRDVLTLLANKWAALAIGALEDGPQRFGALQKRLQGVSPKVLTNTLRRLEDFGFVDRTVYPAVPLHVEYALTALGESVAVPLGAVRTWVEDHLDDIRGTAAESAGCGAE</sequence>
<evidence type="ECO:0000256" key="3">
    <source>
        <dbReference type="ARBA" id="ARBA00023163"/>
    </source>
</evidence>
<dbReference type="InterPro" id="IPR002577">
    <property type="entry name" value="HTH_HxlR"/>
</dbReference>
<dbReference type="PANTHER" id="PTHR33204:SF37">
    <property type="entry name" value="HTH-TYPE TRANSCRIPTIONAL REGULATOR YODB"/>
    <property type="match status" value="1"/>
</dbReference>
<accession>A0ABP7E3Z6</accession>
<dbReference type="PROSITE" id="PS51118">
    <property type="entry name" value="HTH_HXLR"/>
    <property type="match status" value="1"/>
</dbReference>
<comment type="caution">
    <text evidence="5">The sequence shown here is derived from an EMBL/GenBank/DDBJ whole genome shotgun (WGS) entry which is preliminary data.</text>
</comment>
<keyword evidence="1" id="KW-0805">Transcription regulation</keyword>